<protein>
    <submittedName>
        <fullName evidence="2">Uncharacterized protein</fullName>
    </submittedName>
</protein>
<dbReference type="EMBL" id="FLUL01000001">
    <property type="protein sequence ID" value="SBV94890.1"/>
    <property type="molecule type" value="Genomic_DNA"/>
</dbReference>
<gene>
    <name evidence="2" type="ORF">KL86DYS2_10811</name>
</gene>
<sequence length="176" mass="20547">MGDDRIKIKKEDIGVLDSMLNKIIDKGRVEYTYLIDIGVANNNEELLEIKRKYLYYTPLLLEYCGETHGHMNDYTVDLDARSLNFYRNGGFKEAYKRQNKKQIFSFIIAYVPIIISIIALSVSLYQCGDSNNNELEIYKANNRIDSVNVKVKGLEYIIRPSLDSMQNRWNQEKQFP</sequence>
<dbReference type="AlphaFoldDB" id="A0A212J620"/>
<accession>A0A212J620</accession>
<reference evidence="2" key="1">
    <citation type="submission" date="2016-04" db="EMBL/GenBank/DDBJ databases">
        <authorList>
            <person name="Evans L.H."/>
            <person name="Alamgir A."/>
            <person name="Owens N."/>
            <person name="Weber N.D."/>
            <person name="Virtaneva K."/>
            <person name="Barbian K."/>
            <person name="Babar A."/>
            <person name="Rosenke K."/>
        </authorList>
    </citation>
    <scope>NUCLEOTIDE SEQUENCE</scope>
    <source>
        <strain evidence="2">86-2</strain>
    </source>
</reference>
<evidence type="ECO:0000256" key="1">
    <source>
        <dbReference type="SAM" id="Phobius"/>
    </source>
</evidence>
<keyword evidence="1" id="KW-0812">Transmembrane</keyword>
<keyword evidence="1" id="KW-1133">Transmembrane helix</keyword>
<organism evidence="2">
    <name type="scientific">uncultured Dysgonomonas sp</name>
    <dbReference type="NCBI Taxonomy" id="206096"/>
    <lineage>
        <taxon>Bacteria</taxon>
        <taxon>Pseudomonadati</taxon>
        <taxon>Bacteroidota</taxon>
        <taxon>Bacteroidia</taxon>
        <taxon>Bacteroidales</taxon>
        <taxon>Dysgonomonadaceae</taxon>
        <taxon>Dysgonomonas</taxon>
        <taxon>environmental samples</taxon>
    </lineage>
</organism>
<evidence type="ECO:0000313" key="2">
    <source>
        <dbReference type="EMBL" id="SBV94890.1"/>
    </source>
</evidence>
<keyword evidence="1" id="KW-0472">Membrane</keyword>
<proteinExistence type="predicted"/>
<name>A0A212J620_9BACT</name>
<feature type="transmembrane region" description="Helical" evidence="1">
    <location>
        <begin position="103"/>
        <end position="125"/>
    </location>
</feature>